<dbReference type="InterPro" id="IPR012794">
    <property type="entry name" value="PcaR_PcaU"/>
</dbReference>
<dbReference type="InterPro" id="IPR014757">
    <property type="entry name" value="Tscrpt_reg_IclR_C"/>
</dbReference>
<dbReference type="Gene3D" id="3.30.450.40">
    <property type="match status" value="1"/>
</dbReference>
<evidence type="ECO:0000256" key="1">
    <source>
        <dbReference type="ARBA" id="ARBA00023015"/>
    </source>
</evidence>
<dbReference type="NCBIfam" id="TIGR02431">
    <property type="entry name" value="pcaR_pcaU"/>
    <property type="match status" value="1"/>
</dbReference>
<gene>
    <name evidence="6" type="ORF">SAMN05660324_3324</name>
</gene>
<dbReference type="GO" id="GO:0003700">
    <property type="term" value="F:DNA-binding transcription factor activity"/>
    <property type="evidence" value="ECO:0007669"/>
    <property type="project" value="TreeGrafter"/>
</dbReference>
<reference evidence="7" key="1">
    <citation type="submission" date="2016-10" db="EMBL/GenBank/DDBJ databases">
        <authorList>
            <person name="Varghese N."/>
            <person name="Submissions S."/>
        </authorList>
    </citation>
    <scope>NUCLEOTIDE SEQUENCE [LARGE SCALE GENOMIC DNA]</scope>
    <source>
        <strain evidence="7">DSM 44526</strain>
    </source>
</reference>
<dbReference type="SUPFAM" id="SSF55781">
    <property type="entry name" value="GAF domain-like"/>
    <property type="match status" value="1"/>
</dbReference>
<evidence type="ECO:0000259" key="4">
    <source>
        <dbReference type="PROSITE" id="PS51077"/>
    </source>
</evidence>
<keyword evidence="3" id="KW-0804">Transcription</keyword>
<name>A0A1G7WFZ9_9ACTN</name>
<dbReference type="InterPro" id="IPR036390">
    <property type="entry name" value="WH_DNA-bd_sf"/>
</dbReference>
<dbReference type="OrthoDB" id="9807558at2"/>
<evidence type="ECO:0000313" key="7">
    <source>
        <dbReference type="Proteomes" id="UP000198863"/>
    </source>
</evidence>
<dbReference type="GO" id="GO:0045892">
    <property type="term" value="P:negative regulation of DNA-templated transcription"/>
    <property type="evidence" value="ECO:0007669"/>
    <property type="project" value="TreeGrafter"/>
</dbReference>
<dbReference type="GO" id="GO:0003677">
    <property type="term" value="F:DNA binding"/>
    <property type="evidence" value="ECO:0007669"/>
    <property type="project" value="UniProtKB-KW"/>
</dbReference>
<feature type="domain" description="HTH iclR-type" evidence="4">
    <location>
        <begin position="19"/>
        <end position="79"/>
    </location>
</feature>
<evidence type="ECO:0000313" key="6">
    <source>
        <dbReference type="EMBL" id="SDG70862.1"/>
    </source>
</evidence>
<dbReference type="Pfam" id="PF01614">
    <property type="entry name" value="IclR_C"/>
    <property type="match status" value="1"/>
</dbReference>
<dbReference type="SUPFAM" id="SSF46785">
    <property type="entry name" value="Winged helix' DNA-binding domain"/>
    <property type="match status" value="1"/>
</dbReference>
<sequence length="266" mass="28506">MTAAPRLVDAQTSEPTEYVRALDRGLAVIRAFDRDHPRRTLAEVARAVGLAPATARRLLHTLQAQDYVSTDGQTWVLRPRVLELGQAYLATTTVWDVVRDRLARLAAEVEETASAGVLEGTDVLYTVRVPYRRIMSMNVEVGTRIPAFASSMGRVLLAALPPAELDAVLAAADLAPITPQTVTTPAALRAVVDQVRESGVCVLEQELEAGVQCVAAPVHGADGSVVAAVTVSSHTTRVSPAELRSRLRPALLQAAADITEDLRHRG</sequence>
<dbReference type="PROSITE" id="PS51077">
    <property type="entry name" value="HTH_ICLR"/>
    <property type="match status" value="1"/>
</dbReference>
<dbReference type="InterPro" id="IPR029016">
    <property type="entry name" value="GAF-like_dom_sf"/>
</dbReference>
<keyword evidence="2" id="KW-0238">DNA-binding</keyword>
<dbReference type="PANTHER" id="PTHR30136">
    <property type="entry name" value="HELIX-TURN-HELIX TRANSCRIPTIONAL REGULATOR, ICLR FAMILY"/>
    <property type="match status" value="1"/>
</dbReference>
<dbReference type="GO" id="GO:0046278">
    <property type="term" value="P:3,4-dihydroxybenzoate metabolic process"/>
    <property type="evidence" value="ECO:0007669"/>
    <property type="project" value="InterPro"/>
</dbReference>
<dbReference type="GO" id="GO:0045893">
    <property type="term" value="P:positive regulation of DNA-templated transcription"/>
    <property type="evidence" value="ECO:0007669"/>
    <property type="project" value="InterPro"/>
</dbReference>
<dbReference type="RefSeq" id="WP_091065520.1">
    <property type="nucleotide sequence ID" value="NZ_FNCF01000005.1"/>
</dbReference>
<dbReference type="AlphaFoldDB" id="A0A1G7WFZ9"/>
<dbReference type="SMART" id="SM00346">
    <property type="entry name" value="HTH_ICLR"/>
    <property type="match status" value="1"/>
</dbReference>
<evidence type="ECO:0000256" key="2">
    <source>
        <dbReference type="ARBA" id="ARBA00023125"/>
    </source>
</evidence>
<keyword evidence="1" id="KW-0805">Transcription regulation</keyword>
<accession>A0A1G7WFZ9</accession>
<dbReference type="EMBL" id="FNCF01000005">
    <property type="protein sequence ID" value="SDG70862.1"/>
    <property type="molecule type" value="Genomic_DNA"/>
</dbReference>
<dbReference type="PANTHER" id="PTHR30136:SF34">
    <property type="entry name" value="TRANSCRIPTIONAL REGULATOR"/>
    <property type="match status" value="1"/>
</dbReference>
<organism evidence="6 7">
    <name type="scientific">Klenkia brasiliensis</name>
    <dbReference type="NCBI Taxonomy" id="333142"/>
    <lineage>
        <taxon>Bacteria</taxon>
        <taxon>Bacillati</taxon>
        <taxon>Actinomycetota</taxon>
        <taxon>Actinomycetes</taxon>
        <taxon>Geodermatophilales</taxon>
        <taxon>Geodermatophilaceae</taxon>
        <taxon>Klenkia</taxon>
    </lineage>
</organism>
<protein>
    <submittedName>
        <fullName evidence="6">Transcriptional regulator, IclR family</fullName>
    </submittedName>
</protein>
<dbReference type="Proteomes" id="UP000198863">
    <property type="component" value="Unassembled WGS sequence"/>
</dbReference>
<dbReference type="Pfam" id="PF09339">
    <property type="entry name" value="HTH_IclR"/>
    <property type="match status" value="1"/>
</dbReference>
<dbReference type="InterPro" id="IPR036388">
    <property type="entry name" value="WH-like_DNA-bd_sf"/>
</dbReference>
<dbReference type="PROSITE" id="PS51078">
    <property type="entry name" value="ICLR_ED"/>
    <property type="match status" value="1"/>
</dbReference>
<keyword evidence="7" id="KW-1185">Reference proteome</keyword>
<dbReference type="InterPro" id="IPR050707">
    <property type="entry name" value="HTH_MetabolicPath_Reg"/>
</dbReference>
<evidence type="ECO:0000259" key="5">
    <source>
        <dbReference type="PROSITE" id="PS51078"/>
    </source>
</evidence>
<dbReference type="Gene3D" id="1.10.10.10">
    <property type="entry name" value="Winged helix-like DNA-binding domain superfamily/Winged helix DNA-binding domain"/>
    <property type="match status" value="1"/>
</dbReference>
<evidence type="ECO:0000256" key="3">
    <source>
        <dbReference type="ARBA" id="ARBA00023163"/>
    </source>
</evidence>
<feature type="domain" description="IclR-ED" evidence="5">
    <location>
        <begin position="80"/>
        <end position="264"/>
    </location>
</feature>
<proteinExistence type="predicted"/>
<dbReference type="InterPro" id="IPR005471">
    <property type="entry name" value="Tscrpt_reg_IclR_N"/>
</dbReference>